<protein>
    <submittedName>
        <fullName evidence="2">Uncharacterized protein</fullName>
    </submittedName>
</protein>
<sequence>MNNMLHIVIIVLAIQAVALFVAMAFGRAAKSGDRFERLNEFDDARATKTTLLARREASRVAQPAQVQQPSH</sequence>
<evidence type="ECO:0000256" key="1">
    <source>
        <dbReference type="SAM" id="Phobius"/>
    </source>
</evidence>
<accession>A0A6B9HDA7</accession>
<proteinExistence type="predicted"/>
<evidence type="ECO:0000313" key="2">
    <source>
        <dbReference type="EMBL" id="QGY72966.1"/>
    </source>
</evidence>
<dbReference type="EMBL" id="MN695294">
    <property type="protein sequence ID" value="QGY73008.1"/>
    <property type="molecule type" value="Genomic_DNA"/>
</dbReference>
<reference evidence="2" key="1">
    <citation type="journal article" date="2020" name="ACS Chem. Biol.">
        <title>Genome Mining and Heterologous Expression Reveal Two Distinct Families of Lasso Peptides Highly Conserved in Endofungal Bacteria.</title>
        <authorList>
            <person name="Bratovanov E.V."/>
            <person name="Ishida K."/>
            <person name="Heinze B."/>
            <person name="Pidot S.J."/>
            <person name="Stinear T.P."/>
            <person name="Hegemann J.D."/>
            <person name="Marahiel M.A."/>
            <person name="Hertweck C."/>
        </authorList>
    </citation>
    <scope>NUCLEOTIDE SEQUENCE</scope>
    <source>
        <strain evidence="2">B2</strain>
        <strain evidence="3">B6</strain>
    </source>
</reference>
<dbReference type="AlphaFoldDB" id="A0A6B9HDA7"/>
<keyword evidence="1" id="KW-0472">Membrane</keyword>
<feature type="transmembrane region" description="Helical" evidence="1">
    <location>
        <begin position="6"/>
        <end position="25"/>
    </location>
</feature>
<dbReference type="EMBL" id="MN695291">
    <property type="protein sequence ID" value="QGY72966.1"/>
    <property type="molecule type" value="Genomic_DNA"/>
</dbReference>
<organism evidence="2">
    <name type="scientific">Mycetohabitans sp</name>
    <dbReference type="NCBI Taxonomy" id="2571162"/>
    <lineage>
        <taxon>Bacteria</taxon>
        <taxon>Pseudomonadati</taxon>
        <taxon>Pseudomonadota</taxon>
        <taxon>Betaproteobacteria</taxon>
        <taxon>Burkholderiales</taxon>
        <taxon>Burkholderiaceae</taxon>
        <taxon>Mycetohabitans</taxon>
    </lineage>
</organism>
<keyword evidence="1" id="KW-0812">Transmembrane</keyword>
<keyword evidence="1" id="KW-1133">Transmembrane helix</keyword>
<name>A0A6B9HDA7_9BURK</name>
<evidence type="ECO:0000313" key="3">
    <source>
        <dbReference type="EMBL" id="QGY73008.1"/>
    </source>
</evidence>